<name>A0A3T0D3Z2_9FIRM</name>
<dbReference type="InterPro" id="IPR005195">
    <property type="entry name" value="Glyco_hydro_65_M"/>
</dbReference>
<comment type="similarity">
    <text evidence="1">Belongs to the glycosyl hydrolase 65 family.</text>
</comment>
<dbReference type="SUPFAM" id="SSF74650">
    <property type="entry name" value="Galactose mutarotase-like"/>
    <property type="match status" value="1"/>
</dbReference>
<keyword evidence="3" id="KW-0808">Transferase</keyword>
<dbReference type="GO" id="GO:0004553">
    <property type="term" value="F:hydrolase activity, hydrolyzing O-glycosyl compounds"/>
    <property type="evidence" value="ECO:0007669"/>
    <property type="project" value="TreeGrafter"/>
</dbReference>
<dbReference type="InterPro" id="IPR005194">
    <property type="entry name" value="Glyco_hydro_65_C"/>
</dbReference>
<dbReference type="KEGG" id="ccha:ELD05_02050"/>
<organism evidence="9 10">
    <name type="scientific">Caldicellulosiruptor changbaiensis</name>
    <dbReference type="NCBI Taxonomy" id="1222016"/>
    <lineage>
        <taxon>Bacteria</taxon>
        <taxon>Bacillati</taxon>
        <taxon>Bacillota</taxon>
        <taxon>Bacillota incertae sedis</taxon>
        <taxon>Caldicellulosiruptorales</taxon>
        <taxon>Caldicellulosiruptoraceae</taxon>
        <taxon>Caldicellulosiruptor</taxon>
    </lineage>
</organism>
<dbReference type="PANTHER" id="PTHR11051">
    <property type="entry name" value="GLYCOSYL HYDROLASE-RELATED"/>
    <property type="match status" value="1"/>
</dbReference>
<dbReference type="GO" id="GO:0005975">
    <property type="term" value="P:carbohydrate metabolic process"/>
    <property type="evidence" value="ECO:0007669"/>
    <property type="project" value="InterPro"/>
</dbReference>
<reference evidence="9 10" key="1">
    <citation type="submission" date="2018-12" db="EMBL/GenBank/DDBJ databases">
        <title>Genome sequence from the cellulolytic species, Caldicellulosiruptor changbaiensis.</title>
        <authorList>
            <person name="Blumer-Schuette S.E."/>
            <person name="Mendoza C."/>
        </authorList>
    </citation>
    <scope>NUCLEOTIDE SEQUENCE [LARGE SCALE GENOMIC DNA]</scope>
    <source>
        <strain evidence="9 10">CBS-Z</strain>
    </source>
</reference>
<evidence type="ECO:0000259" key="7">
    <source>
        <dbReference type="Pfam" id="PF03633"/>
    </source>
</evidence>
<dbReference type="GO" id="GO:0016757">
    <property type="term" value="F:glycosyltransferase activity"/>
    <property type="evidence" value="ECO:0007669"/>
    <property type="project" value="UniProtKB-KW"/>
</dbReference>
<gene>
    <name evidence="9" type="ORF">ELD05_02050</name>
</gene>
<feature type="binding site" evidence="5">
    <location>
        <begin position="596"/>
        <end position="597"/>
    </location>
    <ligand>
        <name>substrate</name>
    </ligand>
</feature>
<dbReference type="Pfam" id="PF03632">
    <property type="entry name" value="Glyco_hydro_65m"/>
    <property type="match status" value="1"/>
</dbReference>
<dbReference type="EMBL" id="CP034791">
    <property type="protein sequence ID" value="AZT89550.1"/>
    <property type="molecule type" value="Genomic_DNA"/>
</dbReference>
<keyword evidence="9" id="KW-0378">Hydrolase</keyword>
<evidence type="ECO:0000256" key="1">
    <source>
        <dbReference type="ARBA" id="ARBA00006768"/>
    </source>
</evidence>
<sequence>MKLSEREWLIEQDKFEVSGKFETCFALTNGYIGIRGINEEVFCDETPGTYIAGVFDKSTAQVTELVNLPNPIGLRIYINREYLNPLKCEILEFKRVLDLKQGVLYRKLRLKDNKGRITAIEGFRFVSMNNKNLIVQKYNVVCENYSAVLNIESFIDATTVNSKDVPNDRVKHYEIDKKKDFADGIYLGITTKDKKYKVGIASSTKAFLNNQRCHFNRFTKDLGCIITENFEVEAKQGERYEIEKLSVLVSSREKNVGDVFETCTNKLKEFKTKSAEKLLFEHIEEYKKLWDVANIEIVGDEVANKSVKFNIYHLISMANLEDEHVSLGAKGLHGEGYKGHVFWDTEIFMLPFYIYTNPAAAKAMLMYRYNLLDAARENAKKNGYKGAQFPWESADTGEEETPKWGYDYLGNPVRIWTGDIEYHISADIAYAVMNYVRATDDIDFLLNYGSEIVIETARFWTSICKYNKEKDRYEINDVIGPDEFHEHCNNNAYTNYLAKWNLLKASELCNLLLEKYPKYFEKLSKKINLSDEEPSVWQEIASKIYIPYYPDKKLIEQFEGYFNLKDFVIKEYDQNNMPVWPEGVELDKLNSYQLIKQADVVMLLYLLGEEFDDQTKKVNYDYYEKRTMHKSSLSPSIYALMGVRVGETNRAYINFMRTALTDLEDNQGNTHLGIHAASLGGTWQALVFGFGGISIEKDDILNVNPWLPEKWESLKFSIWWKGNLFDFTITKDNVEVKKRVEKGSVKLKIKGQEVTI</sequence>
<evidence type="ECO:0000256" key="5">
    <source>
        <dbReference type="PIRSR" id="PIRSR036289-51"/>
    </source>
</evidence>
<protein>
    <submittedName>
        <fullName evidence="9">Glycoside hydrolase family 65 protein</fullName>
    </submittedName>
</protein>
<evidence type="ECO:0000313" key="9">
    <source>
        <dbReference type="EMBL" id="AZT89550.1"/>
    </source>
</evidence>
<dbReference type="InterPro" id="IPR011013">
    <property type="entry name" value="Gal_mutarotase_sf_dom"/>
</dbReference>
<evidence type="ECO:0000313" key="10">
    <source>
        <dbReference type="Proteomes" id="UP000282930"/>
    </source>
</evidence>
<feature type="domain" description="Glycoside hydrolase family 65 N-terminal" evidence="8">
    <location>
        <begin position="17"/>
        <end position="252"/>
    </location>
</feature>
<evidence type="ECO:0000256" key="2">
    <source>
        <dbReference type="ARBA" id="ARBA00022676"/>
    </source>
</evidence>
<dbReference type="InterPro" id="IPR017045">
    <property type="entry name" value="Malt_Pase/Glycosyl_Hdrlase"/>
</dbReference>
<feature type="domain" description="Glycoside hydrolase family 65 central catalytic" evidence="6">
    <location>
        <begin position="308"/>
        <end position="684"/>
    </location>
</feature>
<dbReference type="Proteomes" id="UP000282930">
    <property type="component" value="Chromosome"/>
</dbReference>
<evidence type="ECO:0000256" key="4">
    <source>
        <dbReference type="PIRSR" id="PIRSR036289-50"/>
    </source>
</evidence>
<dbReference type="InterPro" id="IPR012341">
    <property type="entry name" value="6hp_glycosidase-like_sf"/>
</dbReference>
<dbReference type="InterPro" id="IPR008928">
    <property type="entry name" value="6-hairpin_glycosidase_sf"/>
</dbReference>
<keyword evidence="2" id="KW-0328">Glycosyltransferase</keyword>
<proteinExistence type="inferred from homology"/>
<feature type="binding site" evidence="5">
    <location>
        <begin position="343"/>
        <end position="344"/>
    </location>
    <ligand>
        <name>substrate</name>
    </ligand>
</feature>
<accession>A0A3T0D3Z2</accession>
<dbReference type="Gene3D" id="2.60.420.10">
    <property type="entry name" value="Maltose phosphorylase, domain 3"/>
    <property type="match status" value="1"/>
</dbReference>
<evidence type="ECO:0000259" key="8">
    <source>
        <dbReference type="Pfam" id="PF03636"/>
    </source>
</evidence>
<dbReference type="Pfam" id="PF03636">
    <property type="entry name" value="Glyco_hydro_65N"/>
    <property type="match status" value="1"/>
</dbReference>
<evidence type="ECO:0000256" key="3">
    <source>
        <dbReference type="ARBA" id="ARBA00022679"/>
    </source>
</evidence>
<dbReference type="PANTHER" id="PTHR11051:SF8">
    <property type="entry name" value="PROTEIN-GLUCOSYLGALACTOSYLHYDROXYLYSINE GLUCOSIDASE"/>
    <property type="match status" value="1"/>
</dbReference>
<dbReference type="Gene3D" id="1.50.10.10">
    <property type="match status" value="1"/>
</dbReference>
<feature type="domain" description="Glycoside hydrolase family 65 C-terminal" evidence="7">
    <location>
        <begin position="697"/>
        <end position="755"/>
    </location>
</feature>
<feature type="active site" description="Proton donor" evidence="4">
    <location>
        <position position="483"/>
    </location>
</feature>
<dbReference type="Gene3D" id="2.70.98.40">
    <property type="entry name" value="Glycoside hydrolase, family 65, N-terminal domain"/>
    <property type="match status" value="1"/>
</dbReference>
<dbReference type="Pfam" id="PF03633">
    <property type="entry name" value="Glyco_hydro_65C"/>
    <property type="match status" value="1"/>
</dbReference>
<keyword evidence="10" id="KW-1185">Reference proteome</keyword>
<dbReference type="InterPro" id="IPR037018">
    <property type="entry name" value="GH65_N"/>
</dbReference>
<dbReference type="SUPFAM" id="SSF48208">
    <property type="entry name" value="Six-hairpin glycosidases"/>
    <property type="match status" value="1"/>
</dbReference>
<dbReference type="RefSeq" id="WP_127351170.1">
    <property type="nucleotide sequence ID" value="NZ_CP034791.1"/>
</dbReference>
<dbReference type="InterPro" id="IPR005196">
    <property type="entry name" value="Glyco_hydro_65_N"/>
</dbReference>
<dbReference type="PIRSF" id="PIRSF036289">
    <property type="entry name" value="Glycosyl_hydrolase_malt_phosph"/>
    <property type="match status" value="1"/>
</dbReference>
<evidence type="ECO:0000259" key="6">
    <source>
        <dbReference type="Pfam" id="PF03632"/>
    </source>
</evidence>
<dbReference type="GO" id="GO:0030246">
    <property type="term" value="F:carbohydrate binding"/>
    <property type="evidence" value="ECO:0007669"/>
    <property type="project" value="InterPro"/>
</dbReference>
<dbReference type="AlphaFoldDB" id="A0A3T0D3Z2"/>